<dbReference type="RefSeq" id="WP_155863756.1">
    <property type="nucleotide sequence ID" value="NZ_WFIY01000004.1"/>
</dbReference>
<dbReference type="OrthoDB" id="375313at2157"/>
<dbReference type="EMBL" id="WFIY01000004">
    <property type="protein sequence ID" value="MUM65271.1"/>
    <property type="molecule type" value="Genomic_DNA"/>
</dbReference>
<proteinExistence type="predicted"/>
<feature type="transmembrane region" description="Helical" evidence="1">
    <location>
        <begin position="206"/>
        <end position="228"/>
    </location>
</feature>
<keyword evidence="1" id="KW-0472">Membrane</keyword>
<accession>A0A6A9QDM0</accession>
<sequence>MLKRLSPFSLLILLKIKAMIKKALPLFLLFLISTATVLEASSTYEVNILFQGKGISAIVEYCNHIELITTNKTLYLPNTSVTITAYETIIGYNISINGMNVSSLTFNPNNLSKIVIKAFPIYVWINIKINGTGKVIVNFQNGSKEIVNQSTKLKVLYGSLITLSARGTNGESFISWNNNYTYPTMWLIASNNTCVIANFGKAKSPIFSSVNFLGIGLLVILGGIYIYIKRKHSPT</sequence>
<evidence type="ECO:0000313" key="3">
    <source>
        <dbReference type="Proteomes" id="UP000440125"/>
    </source>
</evidence>
<gene>
    <name evidence="2" type="ORF">D1867_08480</name>
</gene>
<evidence type="ECO:0000313" key="2">
    <source>
        <dbReference type="EMBL" id="MUM65271.1"/>
    </source>
</evidence>
<organism evidence="2 3">
    <name type="scientific">Acidianus infernus</name>
    <dbReference type="NCBI Taxonomy" id="12915"/>
    <lineage>
        <taxon>Archaea</taxon>
        <taxon>Thermoproteota</taxon>
        <taxon>Thermoprotei</taxon>
        <taxon>Sulfolobales</taxon>
        <taxon>Sulfolobaceae</taxon>
        <taxon>Acidianus</taxon>
    </lineage>
</organism>
<evidence type="ECO:0008006" key="4">
    <source>
        <dbReference type="Google" id="ProtNLM"/>
    </source>
</evidence>
<name>A0A6A9QDM0_ACIIN</name>
<evidence type="ECO:0000256" key="1">
    <source>
        <dbReference type="SAM" id="Phobius"/>
    </source>
</evidence>
<keyword evidence="1" id="KW-0812">Transmembrane</keyword>
<protein>
    <recommendedName>
        <fullName evidence="4">Bacterial repeat domain-containing protein</fullName>
    </recommendedName>
</protein>
<comment type="caution">
    <text evidence="2">The sequence shown here is derived from an EMBL/GenBank/DDBJ whole genome shotgun (WGS) entry which is preliminary data.</text>
</comment>
<keyword evidence="3" id="KW-1185">Reference proteome</keyword>
<dbReference type="Proteomes" id="UP000440125">
    <property type="component" value="Unassembled WGS sequence"/>
</dbReference>
<keyword evidence="1" id="KW-1133">Transmembrane helix</keyword>
<reference evidence="2 3" key="1">
    <citation type="submission" date="2019-10" db="EMBL/GenBank/DDBJ databases">
        <title>Genome Sequences from Six Type Strain Members of the Archaeal Family Sulfolobaceae: Acidianus ambivalens, Acidianus infernus, Metallosphaera prunae, Stygiolobus azoricus, Sulfolobus metallicus, and Sulfurisphaera ohwakuensis.</title>
        <authorList>
            <person name="Counts J.A."/>
            <person name="Kelly R.M."/>
        </authorList>
    </citation>
    <scope>NUCLEOTIDE SEQUENCE [LARGE SCALE GENOMIC DNA]</scope>
    <source>
        <strain evidence="2 3">DSM 3191</strain>
    </source>
</reference>
<dbReference type="AlphaFoldDB" id="A0A6A9QDM0"/>